<dbReference type="KEGG" id="maic:MAIC_27530"/>
<proteinExistence type="predicted"/>
<gene>
    <name evidence="2" type="ORF">MAIC_27530</name>
</gene>
<keyword evidence="3" id="KW-1185">Reference proteome</keyword>
<evidence type="ECO:0000313" key="3">
    <source>
        <dbReference type="Proteomes" id="UP000467327"/>
    </source>
</evidence>
<dbReference type="GO" id="GO:0017000">
    <property type="term" value="P:antibiotic biosynthetic process"/>
    <property type="evidence" value="ECO:0007669"/>
    <property type="project" value="UniProtKB-ARBA"/>
</dbReference>
<dbReference type="Gene3D" id="3.40.50.2000">
    <property type="entry name" value="Glycogen Phosphorylase B"/>
    <property type="match status" value="2"/>
</dbReference>
<dbReference type="PANTHER" id="PTHR48050:SF13">
    <property type="entry name" value="STEROL 3-BETA-GLUCOSYLTRANSFERASE UGT80A2"/>
    <property type="match status" value="1"/>
</dbReference>
<dbReference type="AlphaFoldDB" id="A0AAD1MCU7"/>
<dbReference type="InterPro" id="IPR050426">
    <property type="entry name" value="Glycosyltransferase_28"/>
</dbReference>
<dbReference type="InterPro" id="IPR002213">
    <property type="entry name" value="UDP_glucos_trans"/>
</dbReference>
<dbReference type="GO" id="GO:0008194">
    <property type="term" value="F:UDP-glycosyltransferase activity"/>
    <property type="evidence" value="ECO:0007669"/>
    <property type="project" value="InterPro"/>
</dbReference>
<organism evidence="2 3">
    <name type="scientific">Mycolicibacterium aichiense</name>
    <dbReference type="NCBI Taxonomy" id="1799"/>
    <lineage>
        <taxon>Bacteria</taxon>
        <taxon>Bacillati</taxon>
        <taxon>Actinomycetota</taxon>
        <taxon>Actinomycetes</taxon>
        <taxon>Mycobacteriales</taxon>
        <taxon>Mycobacteriaceae</taxon>
        <taxon>Mycolicibacterium</taxon>
    </lineage>
</organism>
<feature type="domain" description="Erythromycin biosynthesis protein CIII-like C-terminal" evidence="1">
    <location>
        <begin position="282"/>
        <end position="390"/>
    </location>
</feature>
<dbReference type="EMBL" id="AP022561">
    <property type="protein sequence ID" value="BBX07950.1"/>
    <property type="molecule type" value="Genomic_DNA"/>
</dbReference>
<sequence length="428" mass="45412">MSGLPFRPNPPRAAMAVVLAYTAPALGHLFPFCALLTELASRGHRVHVRTLAAGVELCRELGFAAEAVDPRIEALQSAGPPAGGVLRSAGNTVRVLGQCAQYEVDDFRDAVTEVGPDICVIDANSWGAQSAAETMPGPWVVLSPFIPYLRSPGSAPFGAGVAPRPGPIGLVRDWGIQLVTSVVFDLPFRSEISPVRKRLGLPKVRSAGQLLRRAPALLIATGKPFEYRHTDWGPNVELMGPAAFDPPRTGDESWLDEIEAPIVLVTTSSLAQADNELVGTAIDALEGLPVHVVATLPGGGNVDVRQRPGATLSRFTSHSAILDRTVCVITHGGMGITQKALARGIPVCVVPFGRDQFEVARRVEIARCGTRLPARRLTRARLRAAVEEAMTMAEGAAAVAAGFEATGGVRRGADRVEGLLQKWPLRTP</sequence>
<dbReference type="Pfam" id="PF06722">
    <property type="entry name" value="EryCIII-like_C"/>
    <property type="match status" value="1"/>
</dbReference>
<reference evidence="2 3" key="1">
    <citation type="journal article" date="2019" name="Emerg. Microbes Infect.">
        <title>Comprehensive subspecies identification of 175 nontuberculous mycobacteria species based on 7547 genomic profiles.</title>
        <authorList>
            <person name="Matsumoto Y."/>
            <person name="Kinjo T."/>
            <person name="Motooka D."/>
            <person name="Nabeya D."/>
            <person name="Jung N."/>
            <person name="Uechi K."/>
            <person name="Horii T."/>
            <person name="Iida T."/>
            <person name="Fujita J."/>
            <person name="Nakamura S."/>
        </authorList>
    </citation>
    <scope>NUCLEOTIDE SEQUENCE [LARGE SCALE GENOMIC DNA]</scope>
    <source>
        <strain evidence="2 3">JCM 6376</strain>
    </source>
</reference>
<protein>
    <submittedName>
        <fullName evidence="2">Glycosyl transferase</fullName>
    </submittedName>
</protein>
<evidence type="ECO:0000313" key="2">
    <source>
        <dbReference type="EMBL" id="BBX07950.1"/>
    </source>
</evidence>
<evidence type="ECO:0000259" key="1">
    <source>
        <dbReference type="Pfam" id="PF06722"/>
    </source>
</evidence>
<accession>A0AAD1MCU7</accession>
<dbReference type="GO" id="GO:0016758">
    <property type="term" value="F:hexosyltransferase activity"/>
    <property type="evidence" value="ECO:0007669"/>
    <property type="project" value="UniProtKB-ARBA"/>
</dbReference>
<dbReference type="PANTHER" id="PTHR48050">
    <property type="entry name" value="STEROL 3-BETA-GLUCOSYLTRANSFERASE"/>
    <property type="match status" value="1"/>
</dbReference>
<keyword evidence="2" id="KW-0808">Transferase</keyword>
<dbReference type="SUPFAM" id="SSF53756">
    <property type="entry name" value="UDP-Glycosyltransferase/glycogen phosphorylase"/>
    <property type="match status" value="1"/>
</dbReference>
<name>A0AAD1MCU7_9MYCO</name>
<dbReference type="InterPro" id="IPR010610">
    <property type="entry name" value="EryCIII-like_C"/>
</dbReference>
<dbReference type="Proteomes" id="UP000467327">
    <property type="component" value="Chromosome"/>
</dbReference>
<dbReference type="CDD" id="cd03784">
    <property type="entry name" value="GT1_Gtf-like"/>
    <property type="match status" value="1"/>
</dbReference>